<dbReference type="EMBL" id="CP047186">
    <property type="protein sequence ID" value="QHC54950.1"/>
    <property type="molecule type" value="Genomic_DNA"/>
</dbReference>
<reference evidence="1 3" key="1">
    <citation type="submission" date="2015-08" db="EMBL/GenBank/DDBJ databases">
        <title>Draft Genome Sequence of Rathayibacter sp. Strain VKM Ac-2596 Isolated from Leaf Gall Induced by Plant-Parasitic Nematodes.</title>
        <authorList>
            <person name="Vasilenko O.V."/>
            <person name="Starodumova I.P."/>
            <person name="Tarlachkov S.V."/>
            <person name="Dorofeeva L.V."/>
            <person name="Evtushenko L.I."/>
        </authorList>
    </citation>
    <scope>NUCLEOTIDE SEQUENCE [LARGE SCALE GENOMIC DNA]</scope>
    <source>
        <strain evidence="1 3">VKM Ac-2596</strain>
    </source>
</reference>
<dbReference type="OrthoDB" id="5144412at2"/>
<dbReference type="KEGG" id="rte:GSU10_04350"/>
<evidence type="ECO:0000313" key="3">
    <source>
        <dbReference type="Proteomes" id="UP000076717"/>
    </source>
</evidence>
<proteinExistence type="predicted"/>
<name>A0A166HZ87_9MICO</name>
<evidence type="ECO:0000313" key="1">
    <source>
        <dbReference type="EMBL" id="KZX21383.1"/>
    </source>
</evidence>
<dbReference type="AlphaFoldDB" id="A0A166HZ87"/>
<organism evidence="1 3">
    <name type="scientific">Rathayibacter tanaceti</name>
    <dbReference type="NCBI Taxonomy" id="1671680"/>
    <lineage>
        <taxon>Bacteria</taxon>
        <taxon>Bacillati</taxon>
        <taxon>Actinomycetota</taxon>
        <taxon>Actinomycetes</taxon>
        <taxon>Micrococcales</taxon>
        <taxon>Microbacteriaceae</taxon>
        <taxon>Rathayibacter</taxon>
    </lineage>
</organism>
<dbReference type="Proteomes" id="UP000076717">
    <property type="component" value="Unassembled WGS sequence"/>
</dbReference>
<evidence type="ECO:0000313" key="4">
    <source>
        <dbReference type="Proteomes" id="UP000465031"/>
    </source>
</evidence>
<sequence length="142" mass="16031">MHWWSGEHWDYQLRCGQPDDASGKGGWGYKHIREDHEQNWQDKFNEGLALGWVPESQGFESWDDLMATSGGNAGLWPDHMRAVDPKGGTTCLIAIGVFYDAFSGAELGTFNYRTIFSNTTERLITSFPQSGTTCPSNYTQLW</sequence>
<keyword evidence="3" id="KW-1185">Reference proteome</keyword>
<dbReference type="RefSeq" id="WP_068210246.1">
    <property type="nucleotide sequence ID" value="NZ_CP047186.1"/>
</dbReference>
<evidence type="ECO:0000313" key="2">
    <source>
        <dbReference type="EMBL" id="QHC54950.1"/>
    </source>
</evidence>
<dbReference type="EMBL" id="LIIN01000041">
    <property type="protein sequence ID" value="KZX21383.1"/>
    <property type="molecule type" value="Genomic_DNA"/>
</dbReference>
<reference evidence="4" key="2">
    <citation type="submission" date="2019-12" db="EMBL/GenBank/DDBJ databases">
        <title>Complete and draft genome sequences of new strains and members of some known species of the genus Rathayibacter isolated from plants.</title>
        <authorList>
            <person name="Tarlachkov S.V."/>
            <person name="Starodumova I.P."/>
            <person name="Dorofeeva L.V."/>
            <person name="Prisyazhnaya N.V."/>
            <person name="Leyn S."/>
            <person name="Zlamal J."/>
            <person name="Elan M."/>
            <person name="Osterman A.L."/>
            <person name="Nadler S."/>
            <person name="Subbotin S.A."/>
            <person name="Evtushenko L.I."/>
        </authorList>
    </citation>
    <scope>NUCLEOTIDE SEQUENCE [LARGE SCALE GENOMIC DNA]</scope>
    <source>
        <strain evidence="4">VKM Ac-2761</strain>
    </source>
</reference>
<dbReference type="Proteomes" id="UP000465031">
    <property type="component" value="Chromosome"/>
</dbReference>
<gene>
    <name evidence="1" type="ORF">ACH61_01479</name>
    <name evidence="2" type="ORF">GSU10_04350</name>
</gene>
<accession>A0A166HZ87</accession>
<protein>
    <submittedName>
        <fullName evidence="1">Uncharacterized protein</fullName>
    </submittedName>
</protein>
<reference evidence="2" key="3">
    <citation type="submission" date="2019-12" db="EMBL/GenBank/DDBJ databases">
        <title>Complete and Draft Genome Sequences of New Strains and Members of Some Known Species of the Genus Rathayibacter isolated from Plants.</title>
        <authorList>
            <person name="Tarlachkov S.V."/>
            <person name="Starodumova I.P."/>
            <person name="Dorofeeva L.V."/>
            <person name="Prisyazhnaya N.V."/>
            <person name="Leyn S.A."/>
            <person name="Zlamal J.E."/>
            <person name="Elane M.L."/>
            <person name="Osterman A.L."/>
            <person name="Nadler S.A."/>
            <person name="Subbotin S.A."/>
            <person name="Evtushenko L.I."/>
        </authorList>
    </citation>
    <scope>NUCLEOTIDE SEQUENCE</scope>
    <source>
        <strain evidence="2">VKM Ac-2761</strain>
    </source>
</reference>